<evidence type="ECO:0000256" key="1">
    <source>
        <dbReference type="SAM" id="MobiDB-lite"/>
    </source>
</evidence>
<feature type="transmembrane region" description="Helical" evidence="2">
    <location>
        <begin position="63"/>
        <end position="83"/>
    </location>
</feature>
<feature type="non-terminal residue" evidence="3">
    <location>
        <position position="1"/>
    </location>
</feature>
<sequence length="90" mass="9382">VDSLLEAIPVVGDGPVPSEASAEVGPEVAAETVGDPPPADSADDGLRPFEAPSVEMTDERADLLHRFGVLGAVALVALILALWRRRRRAG</sequence>
<proteinExistence type="predicted"/>
<keyword evidence="2" id="KW-0472">Membrane</keyword>
<name>A0A381P179_9ZZZZ</name>
<reference evidence="3" key="1">
    <citation type="submission" date="2018-05" db="EMBL/GenBank/DDBJ databases">
        <authorList>
            <person name="Lanie J.A."/>
            <person name="Ng W.-L."/>
            <person name="Kazmierczak K.M."/>
            <person name="Andrzejewski T.M."/>
            <person name="Davidsen T.M."/>
            <person name="Wayne K.J."/>
            <person name="Tettelin H."/>
            <person name="Glass J.I."/>
            <person name="Rusch D."/>
            <person name="Podicherti R."/>
            <person name="Tsui H.-C.T."/>
            <person name="Winkler M.E."/>
        </authorList>
    </citation>
    <scope>NUCLEOTIDE SEQUENCE</scope>
</reference>
<organism evidence="3">
    <name type="scientific">marine metagenome</name>
    <dbReference type="NCBI Taxonomy" id="408172"/>
    <lineage>
        <taxon>unclassified sequences</taxon>
        <taxon>metagenomes</taxon>
        <taxon>ecological metagenomes</taxon>
    </lineage>
</organism>
<evidence type="ECO:0000313" key="3">
    <source>
        <dbReference type="EMBL" id="SUZ60610.1"/>
    </source>
</evidence>
<gene>
    <name evidence="3" type="ORF">METZ01_LOCUS13464</name>
</gene>
<accession>A0A381P179</accession>
<dbReference type="EMBL" id="UINC01000754">
    <property type="protein sequence ID" value="SUZ60610.1"/>
    <property type="molecule type" value="Genomic_DNA"/>
</dbReference>
<protein>
    <submittedName>
        <fullName evidence="3">Uncharacterized protein</fullName>
    </submittedName>
</protein>
<keyword evidence="2" id="KW-1133">Transmembrane helix</keyword>
<evidence type="ECO:0000256" key="2">
    <source>
        <dbReference type="SAM" id="Phobius"/>
    </source>
</evidence>
<keyword evidence="2" id="KW-0812">Transmembrane</keyword>
<dbReference type="AlphaFoldDB" id="A0A381P179"/>
<feature type="region of interest" description="Disordered" evidence="1">
    <location>
        <begin position="12"/>
        <end position="49"/>
    </location>
</feature>